<keyword evidence="2" id="KW-1185">Reference proteome</keyword>
<protein>
    <submittedName>
        <fullName evidence="1">Uncharacterized protein</fullName>
    </submittedName>
</protein>
<dbReference type="OrthoDB" id="3798025at2759"/>
<gene>
    <name evidence="1" type="ORF">K469DRAFT_697808</name>
</gene>
<dbReference type="InterPro" id="IPR045702">
    <property type="entry name" value="DUF6060"/>
</dbReference>
<accession>A0A6A6EGB1</accession>
<sequence length="222" mass="24267">MKDEEQGWQVLNTLPGNLIIHATKAGCYYSSLTRDETVKKEEERLPASNVARAAQAVKEKRKVIFNNSLPDVPTCWNASLVRNISLAVRNEQSPTSKAAILAQEPVPTQFLSQLKPARLFPSPNPSPGRSLGVCRASIGVTFTSETRTTITTSSTKGSSQTVIQQVGTNAFLAFTPTYECWQGDANCGKDDKGNNIFVPNVDFCQPAMTDDKLSGKHNMVYI</sequence>
<evidence type="ECO:0000313" key="2">
    <source>
        <dbReference type="Proteomes" id="UP000800200"/>
    </source>
</evidence>
<reference evidence="1" key="1">
    <citation type="journal article" date="2020" name="Stud. Mycol.">
        <title>101 Dothideomycetes genomes: a test case for predicting lifestyles and emergence of pathogens.</title>
        <authorList>
            <person name="Haridas S."/>
            <person name="Albert R."/>
            <person name="Binder M."/>
            <person name="Bloem J."/>
            <person name="Labutti K."/>
            <person name="Salamov A."/>
            <person name="Andreopoulos B."/>
            <person name="Baker S."/>
            <person name="Barry K."/>
            <person name="Bills G."/>
            <person name="Bluhm B."/>
            <person name="Cannon C."/>
            <person name="Castanera R."/>
            <person name="Culley D."/>
            <person name="Daum C."/>
            <person name="Ezra D."/>
            <person name="Gonzalez J."/>
            <person name="Henrissat B."/>
            <person name="Kuo A."/>
            <person name="Liang C."/>
            <person name="Lipzen A."/>
            <person name="Lutzoni F."/>
            <person name="Magnuson J."/>
            <person name="Mondo S."/>
            <person name="Nolan M."/>
            <person name="Ohm R."/>
            <person name="Pangilinan J."/>
            <person name="Park H.-J."/>
            <person name="Ramirez L."/>
            <person name="Alfaro M."/>
            <person name="Sun H."/>
            <person name="Tritt A."/>
            <person name="Yoshinaga Y."/>
            <person name="Zwiers L.-H."/>
            <person name="Turgeon B."/>
            <person name="Goodwin S."/>
            <person name="Spatafora J."/>
            <person name="Crous P."/>
            <person name="Grigoriev I."/>
        </authorList>
    </citation>
    <scope>NUCLEOTIDE SEQUENCE</scope>
    <source>
        <strain evidence="1">CBS 207.26</strain>
    </source>
</reference>
<name>A0A6A6EGB1_9PEZI</name>
<evidence type="ECO:0000313" key="1">
    <source>
        <dbReference type="EMBL" id="KAF2190561.1"/>
    </source>
</evidence>
<proteinExistence type="predicted"/>
<dbReference type="EMBL" id="ML994618">
    <property type="protein sequence ID" value="KAF2190561.1"/>
    <property type="molecule type" value="Genomic_DNA"/>
</dbReference>
<dbReference type="AlphaFoldDB" id="A0A6A6EGB1"/>
<dbReference type="Proteomes" id="UP000800200">
    <property type="component" value="Unassembled WGS sequence"/>
</dbReference>
<organism evidence="1 2">
    <name type="scientific">Zopfia rhizophila CBS 207.26</name>
    <dbReference type="NCBI Taxonomy" id="1314779"/>
    <lineage>
        <taxon>Eukaryota</taxon>
        <taxon>Fungi</taxon>
        <taxon>Dikarya</taxon>
        <taxon>Ascomycota</taxon>
        <taxon>Pezizomycotina</taxon>
        <taxon>Dothideomycetes</taxon>
        <taxon>Dothideomycetes incertae sedis</taxon>
        <taxon>Zopfiaceae</taxon>
        <taxon>Zopfia</taxon>
    </lineage>
</organism>
<dbReference type="Pfam" id="PF19535">
    <property type="entry name" value="DUF6060"/>
    <property type="match status" value="1"/>
</dbReference>